<name>A0A6F8Y3U6_9ACTN</name>
<proteinExistence type="predicted"/>
<accession>A0A6F8Y3U6</accession>
<dbReference type="RefSeq" id="WP_173040812.1">
    <property type="nucleotide sequence ID" value="NZ_AP022870.1"/>
</dbReference>
<gene>
    <name evidence="1" type="ORF">Pflav_071370</name>
</gene>
<evidence type="ECO:0000313" key="1">
    <source>
        <dbReference type="EMBL" id="BCB80727.1"/>
    </source>
</evidence>
<reference evidence="1 2" key="2">
    <citation type="submission" date="2020-03" db="EMBL/GenBank/DDBJ databases">
        <authorList>
            <person name="Ichikawa N."/>
            <person name="Kimura A."/>
            <person name="Kitahashi Y."/>
            <person name="Uohara A."/>
        </authorList>
    </citation>
    <scope>NUCLEOTIDE SEQUENCE [LARGE SCALE GENOMIC DNA]</scope>
    <source>
        <strain evidence="1 2">NBRC 107702</strain>
    </source>
</reference>
<dbReference type="EMBL" id="AP022870">
    <property type="protein sequence ID" value="BCB80727.1"/>
    <property type="molecule type" value="Genomic_DNA"/>
</dbReference>
<keyword evidence="2" id="KW-1185">Reference proteome</keyword>
<dbReference type="AlphaFoldDB" id="A0A6F8Y3U6"/>
<dbReference type="Proteomes" id="UP000502508">
    <property type="component" value="Chromosome"/>
</dbReference>
<sequence>MTAAFADDEPSIPPTDVDWDTMLSRVREIADNEDRSPGLRAWARAQMAQILAIIEAAELEQDAADVTAALVERGESMPAEQLWAELGV</sequence>
<reference evidence="1 2" key="1">
    <citation type="submission" date="2020-03" db="EMBL/GenBank/DDBJ databases">
        <title>Whole genome shotgun sequence of Phytohabitans flavus NBRC 107702.</title>
        <authorList>
            <person name="Komaki H."/>
            <person name="Tamura T."/>
        </authorList>
    </citation>
    <scope>NUCLEOTIDE SEQUENCE [LARGE SCALE GENOMIC DNA]</scope>
    <source>
        <strain evidence="1 2">NBRC 107702</strain>
    </source>
</reference>
<organism evidence="1 2">
    <name type="scientific">Phytohabitans flavus</name>
    <dbReference type="NCBI Taxonomy" id="1076124"/>
    <lineage>
        <taxon>Bacteria</taxon>
        <taxon>Bacillati</taxon>
        <taxon>Actinomycetota</taxon>
        <taxon>Actinomycetes</taxon>
        <taxon>Micromonosporales</taxon>
        <taxon>Micromonosporaceae</taxon>
    </lineage>
</organism>
<evidence type="ECO:0000313" key="2">
    <source>
        <dbReference type="Proteomes" id="UP000502508"/>
    </source>
</evidence>
<dbReference type="KEGG" id="pfla:Pflav_071370"/>
<protein>
    <submittedName>
        <fullName evidence="1">Uncharacterized protein</fullName>
    </submittedName>
</protein>